<dbReference type="EMBL" id="CAFZ01000603">
    <property type="protein sequence ID" value="CCA76084.1"/>
    <property type="molecule type" value="Genomic_DNA"/>
</dbReference>
<evidence type="ECO:0000313" key="3">
    <source>
        <dbReference type="EMBL" id="CCA76084.1"/>
    </source>
</evidence>
<evidence type="ECO:0000313" key="4">
    <source>
        <dbReference type="Proteomes" id="UP000007148"/>
    </source>
</evidence>
<sequence>MAKGRGGGGGGSGSIDDGWDAPGEVKASLAFQIIWCIVTLFLFVAILLRLRFVPSGRYTRAPYILLSIIAGTLSIAYLFSAILTRIPGSSTNVSFSALHGLDATSSILWDIDYAFGPAVCLWLVHLRGRLTSKNQGKAAKPWISHFWKRIIDWSLVAITFTIAVSMTAILTNAWIMYRERRLQTMQLIDYLLLGRKLNFAAAAFNMFLAVNVVVSFISLKVSQKKANFVDPITTRLLVAVMPFVIIGFVKSMVITVYPERHPLTESTVYGFNLAFLIIDGLCKVGVIGGLLSTMTISNALWVSGGAVGEGAGYVPQQSQHSIPQPPTAQWQGSPSTPSDPEKSGKYS</sequence>
<dbReference type="Proteomes" id="UP000007148">
    <property type="component" value="Unassembled WGS sequence"/>
</dbReference>
<proteinExistence type="predicted"/>
<evidence type="ECO:0000256" key="2">
    <source>
        <dbReference type="SAM" id="Phobius"/>
    </source>
</evidence>
<feature type="transmembrane region" description="Helical" evidence="2">
    <location>
        <begin position="236"/>
        <end position="257"/>
    </location>
</feature>
<evidence type="ECO:0008006" key="5">
    <source>
        <dbReference type="Google" id="ProtNLM"/>
    </source>
</evidence>
<keyword evidence="2" id="KW-1133">Transmembrane helix</keyword>
<reference evidence="3 4" key="1">
    <citation type="journal article" date="2011" name="PLoS Pathog.">
        <title>Endophytic Life Strategies Decoded by Genome and Transcriptome Analyses of the Mutualistic Root Symbiont Piriformospora indica.</title>
        <authorList>
            <person name="Zuccaro A."/>
            <person name="Lahrmann U."/>
            <person name="Guldener U."/>
            <person name="Langen G."/>
            <person name="Pfiffi S."/>
            <person name="Biedenkopf D."/>
            <person name="Wong P."/>
            <person name="Samans B."/>
            <person name="Grimm C."/>
            <person name="Basiewicz M."/>
            <person name="Murat C."/>
            <person name="Martin F."/>
            <person name="Kogel K.H."/>
        </authorList>
    </citation>
    <scope>NUCLEOTIDE SEQUENCE [LARGE SCALE GENOMIC DNA]</scope>
    <source>
        <strain evidence="3 4">DSM 11827</strain>
    </source>
</reference>
<accession>G4TXP1</accession>
<evidence type="ECO:0000256" key="1">
    <source>
        <dbReference type="SAM" id="MobiDB-lite"/>
    </source>
</evidence>
<feature type="transmembrane region" description="Helical" evidence="2">
    <location>
        <begin position="62"/>
        <end position="86"/>
    </location>
</feature>
<feature type="compositionally biased region" description="Polar residues" evidence="1">
    <location>
        <begin position="327"/>
        <end position="338"/>
    </location>
</feature>
<feature type="transmembrane region" description="Helical" evidence="2">
    <location>
        <begin position="29"/>
        <end position="50"/>
    </location>
</feature>
<dbReference type="OrthoDB" id="3265752at2759"/>
<dbReference type="InParanoid" id="G4TXP1"/>
<keyword evidence="4" id="KW-1185">Reference proteome</keyword>
<feature type="transmembrane region" description="Helical" evidence="2">
    <location>
        <begin position="269"/>
        <end position="291"/>
    </location>
</feature>
<feature type="region of interest" description="Disordered" evidence="1">
    <location>
        <begin position="314"/>
        <end position="347"/>
    </location>
</feature>
<keyword evidence="2" id="KW-0472">Membrane</keyword>
<organism evidence="3 4">
    <name type="scientific">Serendipita indica (strain DSM 11827)</name>
    <name type="common">Root endophyte fungus</name>
    <name type="synonym">Piriformospora indica</name>
    <dbReference type="NCBI Taxonomy" id="1109443"/>
    <lineage>
        <taxon>Eukaryota</taxon>
        <taxon>Fungi</taxon>
        <taxon>Dikarya</taxon>
        <taxon>Basidiomycota</taxon>
        <taxon>Agaricomycotina</taxon>
        <taxon>Agaricomycetes</taxon>
        <taxon>Sebacinales</taxon>
        <taxon>Serendipitaceae</taxon>
        <taxon>Serendipita</taxon>
    </lineage>
</organism>
<feature type="transmembrane region" description="Helical" evidence="2">
    <location>
        <begin position="106"/>
        <end position="124"/>
    </location>
</feature>
<name>G4TXP1_SERID</name>
<gene>
    <name evidence="3" type="ORF">PIIN_10084</name>
</gene>
<feature type="transmembrane region" description="Helical" evidence="2">
    <location>
        <begin position="197"/>
        <end position="216"/>
    </location>
</feature>
<dbReference type="AlphaFoldDB" id="G4TXP1"/>
<keyword evidence="2" id="KW-0812">Transmembrane</keyword>
<dbReference type="HOGENOM" id="CLU_067172_0_0_1"/>
<comment type="caution">
    <text evidence="3">The sequence shown here is derived from an EMBL/GenBank/DDBJ whole genome shotgun (WGS) entry which is preliminary data.</text>
</comment>
<feature type="transmembrane region" description="Helical" evidence="2">
    <location>
        <begin position="150"/>
        <end position="177"/>
    </location>
</feature>
<protein>
    <recommendedName>
        <fullName evidence="5">Integral membrane protein</fullName>
    </recommendedName>
</protein>